<sequence>MHQQLKLLLQPRYFNRKEAMAYLGIKSYTTFANKVVDYVEVYETPFGERFKKFDLDKFMSGYKVSRKVAIH</sequence>
<reference evidence="1" key="1">
    <citation type="submission" date="2022-05" db="EMBL/GenBank/DDBJ databases">
        <authorList>
            <person name="Oliphant S.A."/>
            <person name="Watson-Haigh N.S."/>
            <person name="Sumby K.M."/>
            <person name="Gardner J.M."/>
            <person name="Jiranek V."/>
        </authorList>
    </citation>
    <scope>NUCLEOTIDE SEQUENCE</scope>
    <source>
        <strain evidence="1">KI16_H9</strain>
    </source>
</reference>
<dbReference type="Proteomes" id="UP001056707">
    <property type="component" value="Chromosome"/>
</dbReference>
<dbReference type="RefSeq" id="WP_252749948.1">
    <property type="nucleotide sequence ID" value="NZ_CP097116.1"/>
</dbReference>
<keyword evidence="2" id="KW-1185">Reference proteome</keyword>
<keyword evidence="1" id="KW-0238">DNA-binding</keyword>
<organism evidence="1 2">
    <name type="scientific">Fructilactobacillus myrtifloralis</name>
    <dbReference type="NCBI Taxonomy" id="2940301"/>
    <lineage>
        <taxon>Bacteria</taxon>
        <taxon>Bacillati</taxon>
        <taxon>Bacillota</taxon>
        <taxon>Bacilli</taxon>
        <taxon>Lactobacillales</taxon>
        <taxon>Lactobacillaceae</taxon>
        <taxon>Fructilactobacillus</taxon>
    </lineage>
</organism>
<name>A0ABY5BS43_9LACO</name>
<evidence type="ECO:0000313" key="2">
    <source>
        <dbReference type="Proteomes" id="UP001056707"/>
    </source>
</evidence>
<dbReference type="GO" id="GO:0003677">
    <property type="term" value="F:DNA binding"/>
    <property type="evidence" value="ECO:0007669"/>
    <property type="project" value="UniProtKB-KW"/>
</dbReference>
<proteinExistence type="predicted"/>
<evidence type="ECO:0000313" key="1">
    <source>
        <dbReference type="EMBL" id="USS85053.1"/>
    </source>
</evidence>
<protein>
    <submittedName>
        <fullName evidence="1">DNA-binding protein</fullName>
    </submittedName>
</protein>
<gene>
    <name evidence="1" type="ORF">M3M35_07120</name>
</gene>
<dbReference type="EMBL" id="CP097116">
    <property type="protein sequence ID" value="USS85053.1"/>
    <property type="molecule type" value="Genomic_DNA"/>
</dbReference>
<accession>A0ABY5BS43</accession>